<name>A0ABU6NG35_9BACI</name>
<feature type="chain" id="PRO_5045214835" description="Secreted protein" evidence="1">
    <location>
        <begin position="24"/>
        <end position="57"/>
    </location>
</feature>
<keyword evidence="1" id="KW-0732">Signal</keyword>
<evidence type="ECO:0000313" key="2">
    <source>
        <dbReference type="EMBL" id="MED4127154.1"/>
    </source>
</evidence>
<feature type="signal peptide" evidence="1">
    <location>
        <begin position="1"/>
        <end position="23"/>
    </location>
</feature>
<gene>
    <name evidence="2" type="ORF">P5F74_03300</name>
</gene>
<evidence type="ECO:0000256" key="1">
    <source>
        <dbReference type="SAM" id="SignalP"/>
    </source>
</evidence>
<dbReference type="RefSeq" id="WP_158332034.1">
    <property type="nucleotide sequence ID" value="NZ_JAROAS010000006.1"/>
</dbReference>
<sequence>MFKYRIKNGVLVSGVLAVLVVTACDSTDDLIGHNQKPDGYIPSSPIEFVEEDPAVAQ</sequence>
<dbReference type="Proteomes" id="UP001341820">
    <property type="component" value="Unassembled WGS sequence"/>
</dbReference>
<evidence type="ECO:0008006" key="4">
    <source>
        <dbReference type="Google" id="ProtNLM"/>
    </source>
</evidence>
<proteinExistence type="predicted"/>
<comment type="caution">
    <text evidence="2">The sequence shown here is derived from an EMBL/GenBank/DDBJ whole genome shotgun (WGS) entry which is preliminary data.</text>
</comment>
<reference evidence="2 3" key="1">
    <citation type="submission" date="2023-03" db="EMBL/GenBank/DDBJ databases">
        <title>Bacillus Genome Sequencing.</title>
        <authorList>
            <person name="Dunlap C."/>
        </authorList>
    </citation>
    <scope>NUCLEOTIDE SEQUENCE [LARGE SCALE GENOMIC DNA]</scope>
    <source>
        <strain evidence="2 3">B-4107</strain>
    </source>
</reference>
<protein>
    <recommendedName>
        <fullName evidence="4">Secreted protein</fullName>
    </recommendedName>
</protein>
<accession>A0ABU6NG35</accession>
<keyword evidence="3" id="KW-1185">Reference proteome</keyword>
<dbReference type="EMBL" id="JAROAS010000006">
    <property type="protein sequence ID" value="MED4127154.1"/>
    <property type="molecule type" value="Genomic_DNA"/>
</dbReference>
<dbReference type="PROSITE" id="PS51257">
    <property type="entry name" value="PROKAR_LIPOPROTEIN"/>
    <property type="match status" value="1"/>
</dbReference>
<organism evidence="2 3">
    <name type="scientific">Shouchella miscanthi</name>
    <dbReference type="NCBI Taxonomy" id="2598861"/>
    <lineage>
        <taxon>Bacteria</taxon>
        <taxon>Bacillati</taxon>
        <taxon>Bacillota</taxon>
        <taxon>Bacilli</taxon>
        <taxon>Bacillales</taxon>
        <taxon>Bacillaceae</taxon>
        <taxon>Shouchella</taxon>
    </lineage>
</organism>
<evidence type="ECO:0000313" key="3">
    <source>
        <dbReference type="Proteomes" id="UP001341820"/>
    </source>
</evidence>